<dbReference type="RefSeq" id="WP_135209201.1">
    <property type="nucleotide sequence ID" value="NZ_SPVF01000259.1"/>
</dbReference>
<evidence type="ECO:0000313" key="8">
    <source>
        <dbReference type="EMBL" id="TFW11453.1"/>
    </source>
</evidence>
<proteinExistence type="predicted"/>
<feature type="signal peptide" evidence="5">
    <location>
        <begin position="1"/>
        <end position="27"/>
    </location>
</feature>
<protein>
    <submittedName>
        <fullName evidence="8">DUF4962 domain-containing protein</fullName>
    </submittedName>
</protein>
<dbReference type="GO" id="GO:0016829">
    <property type="term" value="F:lyase activity"/>
    <property type="evidence" value="ECO:0007669"/>
    <property type="project" value="UniProtKB-KW"/>
</dbReference>
<evidence type="ECO:0000259" key="7">
    <source>
        <dbReference type="Pfam" id="PF16332"/>
    </source>
</evidence>
<evidence type="ECO:0000256" key="5">
    <source>
        <dbReference type="SAM" id="SignalP"/>
    </source>
</evidence>
<dbReference type="PANTHER" id="PTHR39210:SF1">
    <property type="entry name" value="HEPARIN-SULFATE LYASE"/>
    <property type="match status" value="1"/>
</dbReference>
<dbReference type="PANTHER" id="PTHR39210">
    <property type="entry name" value="HEPARIN-SULFATE LYASE"/>
    <property type="match status" value="1"/>
</dbReference>
<dbReference type="InterPro" id="IPR012480">
    <property type="entry name" value="Hepar_II_III_C"/>
</dbReference>
<evidence type="ECO:0000256" key="4">
    <source>
        <dbReference type="ARBA" id="ARBA00023239"/>
    </source>
</evidence>
<dbReference type="GO" id="GO:0042597">
    <property type="term" value="C:periplasmic space"/>
    <property type="evidence" value="ECO:0007669"/>
    <property type="project" value="UniProtKB-SubCell"/>
</dbReference>
<name>A0A4Y9RRE0_9BURK</name>
<evidence type="ECO:0000259" key="6">
    <source>
        <dbReference type="Pfam" id="PF07940"/>
    </source>
</evidence>
<dbReference type="Pfam" id="PF07940">
    <property type="entry name" value="Hepar_II_III_C"/>
    <property type="match status" value="1"/>
</dbReference>
<keyword evidence="2 5" id="KW-0732">Signal</keyword>
<evidence type="ECO:0000256" key="2">
    <source>
        <dbReference type="ARBA" id="ARBA00022729"/>
    </source>
</evidence>
<evidence type="ECO:0000256" key="1">
    <source>
        <dbReference type="ARBA" id="ARBA00004418"/>
    </source>
</evidence>
<evidence type="ECO:0000256" key="3">
    <source>
        <dbReference type="ARBA" id="ARBA00022764"/>
    </source>
</evidence>
<comment type="caution">
    <text evidence="8">The sequence shown here is derived from an EMBL/GenBank/DDBJ whole genome shotgun (WGS) entry which is preliminary data.</text>
</comment>
<dbReference type="SUPFAM" id="SSF48230">
    <property type="entry name" value="Chondroitin AC/alginate lyase"/>
    <property type="match status" value="1"/>
</dbReference>
<dbReference type="Pfam" id="PF16332">
    <property type="entry name" value="DUF4962"/>
    <property type="match status" value="1"/>
</dbReference>
<dbReference type="InterPro" id="IPR032518">
    <property type="entry name" value="HepII_N"/>
</dbReference>
<dbReference type="AlphaFoldDB" id="A0A4Y9RRE0"/>
<dbReference type="InterPro" id="IPR013783">
    <property type="entry name" value="Ig-like_fold"/>
</dbReference>
<reference evidence="8 9" key="1">
    <citation type="submission" date="2019-03" db="EMBL/GenBank/DDBJ databases">
        <title>Draft Genome Sequence of Massilia arenosa sp. nov., a Novel Massilia Species Isolated from a Sandy-loam Maize Soil.</title>
        <authorList>
            <person name="Raths R."/>
            <person name="Peta V."/>
            <person name="Bucking H."/>
        </authorList>
    </citation>
    <scope>NUCLEOTIDE SEQUENCE [LARGE SCALE GENOMIC DNA]</scope>
    <source>
        <strain evidence="8 9">MC02</strain>
    </source>
</reference>
<dbReference type="OrthoDB" id="9772435at2"/>
<dbReference type="InterPro" id="IPR008929">
    <property type="entry name" value="Chondroitin_lyas"/>
</dbReference>
<evidence type="ECO:0000313" key="9">
    <source>
        <dbReference type="Proteomes" id="UP000298438"/>
    </source>
</evidence>
<dbReference type="EMBL" id="SPVF01000259">
    <property type="protein sequence ID" value="TFW11453.1"/>
    <property type="molecule type" value="Genomic_DNA"/>
</dbReference>
<sequence length="747" mass="82710">MPAIQRFLTRALIALPFATLTAGVAHADWVLSTEPEAVRPAPSNYQIQPQNPPAFAWSRYPSKPPQYYIEVSQNGQVVYTFTADKNWYLPSKAFPVGHYSWRVRPSTIAQWSTPREFDITANSTVFEVPDNSSLRSFVATKPRQVARQLPNNFVPKSQWTPAMLAERKPALDALINEYTYRNVKTVNDADWPILTSGTTTSISTASAADIRTRVNATARQVEAAAMLYRLTLDKKYLTEAITRGDQLANLNINGPTSFKYQDQANRQIALTLIKATDLLYYDIDATRRQWWWNVVDARAQQIYLDLSANGDRIDQYPYDSHGGTNLGFLALISTLSLGNIKNSGLWFDFSVRSYINSVYAWSGPEGGFANGTAYGQYTADYALQLWQPLMAATGVNLFDKPWARGFMQYFAHFVPPGSTSHLFGDENETVPDFRMLKSYAQRFNSPYAAWYVKSISGTEDSLSALMAPYPLPYTQSTPVQPPNAALYPSIGWVAMHSNLSDLKRTSLYFKSSPYGAYNHSHGDQNGIILFSGGRKLLGESGYLDYYNSPMFNDWYRQSKAHNVVTYDKGIGQDVTGNTATLAKNGKVTAFSTTSALDYAEGDATPAYGAAVKSALRRIWYLRGQDAVIVQDKITGAVAHSWEFNVHAAAPITYNSDNSLTITNVDRSVCIRPLLSAAQMPVTYATRSGPAPKPGTYEAHGAYATPSTLSGEFLMLLDVGCKRPSVSMSETTTSRTFTIGGQTVTVPK</sequence>
<keyword evidence="9" id="KW-1185">Reference proteome</keyword>
<dbReference type="Proteomes" id="UP000298438">
    <property type="component" value="Unassembled WGS sequence"/>
</dbReference>
<organism evidence="8 9">
    <name type="scientific">Zemynaea arenosa</name>
    <dbReference type="NCBI Taxonomy" id="2561931"/>
    <lineage>
        <taxon>Bacteria</taxon>
        <taxon>Pseudomonadati</taxon>
        <taxon>Pseudomonadota</taxon>
        <taxon>Betaproteobacteria</taxon>
        <taxon>Burkholderiales</taxon>
        <taxon>Oxalobacteraceae</taxon>
        <taxon>Telluria group</taxon>
        <taxon>Zemynaea</taxon>
    </lineage>
</organism>
<comment type="subcellular location">
    <subcellularLocation>
        <location evidence="1">Periplasm</location>
    </subcellularLocation>
</comment>
<dbReference type="Gene3D" id="2.70.98.70">
    <property type="match status" value="1"/>
</dbReference>
<feature type="domain" description="Heparinase II N-terminal" evidence="7">
    <location>
        <begin position="82"/>
        <end position="458"/>
    </location>
</feature>
<keyword evidence="3" id="KW-0574">Periplasm</keyword>
<dbReference type="Gene3D" id="2.60.40.10">
    <property type="entry name" value="Immunoglobulins"/>
    <property type="match status" value="1"/>
</dbReference>
<feature type="chain" id="PRO_5021351268" evidence="5">
    <location>
        <begin position="28"/>
        <end position="747"/>
    </location>
</feature>
<accession>A0A4Y9RRE0</accession>
<feature type="domain" description="Heparinase II/III-like C-terminal" evidence="6">
    <location>
        <begin position="480"/>
        <end position="660"/>
    </location>
</feature>
<dbReference type="Gene3D" id="1.50.10.100">
    <property type="entry name" value="Chondroitin AC/alginate lyase"/>
    <property type="match status" value="1"/>
</dbReference>
<keyword evidence="4" id="KW-0456">Lyase</keyword>
<gene>
    <name evidence="8" type="ORF">E4L96_21145</name>
</gene>